<dbReference type="EMBL" id="JBEFKJ010000013">
    <property type="protein sequence ID" value="KAL2042786.1"/>
    <property type="molecule type" value="Genomic_DNA"/>
</dbReference>
<proteinExistence type="inferred from homology"/>
<dbReference type="Pfam" id="PF19305">
    <property type="entry name" value="MmgE_PrpD_C"/>
    <property type="match status" value="1"/>
</dbReference>
<keyword evidence="2" id="KW-0456">Lyase</keyword>
<dbReference type="InterPro" id="IPR036148">
    <property type="entry name" value="MmgE/PrpD_sf"/>
</dbReference>
<evidence type="ECO:0000259" key="3">
    <source>
        <dbReference type="Pfam" id="PF03972"/>
    </source>
</evidence>
<evidence type="ECO:0000256" key="1">
    <source>
        <dbReference type="ARBA" id="ARBA00006174"/>
    </source>
</evidence>
<dbReference type="PANTHER" id="PTHR16943:SF15">
    <property type="entry name" value="DEHYDRATASE (PRPD), PUTATIVE-RELATED"/>
    <property type="match status" value="1"/>
</dbReference>
<name>A0ABR4AD62_9LECA</name>
<dbReference type="InterPro" id="IPR045337">
    <property type="entry name" value="MmgE_PrpD_C"/>
</dbReference>
<dbReference type="InterPro" id="IPR042188">
    <property type="entry name" value="MmgE/PrpD_sf_2"/>
</dbReference>
<comment type="similarity">
    <text evidence="1">Belongs to the PrpD family.</text>
</comment>
<evidence type="ECO:0008006" key="7">
    <source>
        <dbReference type="Google" id="ProtNLM"/>
    </source>
</evidence>
<sequence length="493" mass="54478">MKGQAVSAANHARGIYDQILVDITTYVYHYNVQSSRAWSCAKLALLDALGCALETLTESDEARALIGPIVPGTIVKNGFRLTGTPYQLDILKGAFDLGSLIQYLDHNDAYPGVEWGHPSDTIGAILAVADWLSRTARSGGQKPLTMENVLLGLIKAYEIHGYFQNCNTFDQAGLDHTFLVKIASTAIVSWLLGLTEIQAMDALSQAWMDNAPLRVFRHHPNTGPRKGWAAGDACMRAVHLAWLTGKGQPGAPTVLTTPRWGFYSTFLNGREFEILGPLGTRVVESVFFRIYEVEEHAASAVEAAVEVSGVVKEAGLSVVDDIAHVHVRTHQAALTSSDKQGPLHNAADRYRCMQYTIAVVLMKGSTTESADYQDVSPWANDPCVEALRKKIDLVEEPQFTADYHDHNKRSISSGLTVTLEDGTKIDEVVREYPLGHPRREATISCVRKKFKKNVEGWYGKGEKAQHILRLEPLKEELFRTMPVYNLVDRFAGE</sequence>
<gene>
    <name evidence="5" type="ORF">N7G274_004545</name>
</gene>
<evidence type="ECO:0000256" key="2">
    <source>
        <dbReference type="ARBA" id="ARBA00023239"/>
    </source>
</evidence>
<dbReference type="Gene3D" id="3.30.1330.120">
    <property type="entry name" value="2-methylcitrate dehydratase PrpD"/>
    <property type="match status" value="1"/>
</dbReference>
<dbReference type="InterPro" id="IPR045336">
    <property type="entry name" value="MmgE_PrpD_N"/>
</dbReference>
<dbReference type="InterPro" id="IPR005656">
    <property type="entry name" value="MmgE_PrpD"/>
</dbReference>
<organism evidence="5 6">
    <name type="scientific">Stereocaulon virgatum</name>
    <dbReference type="NCBI Taxonomy" id="373712"/>
    <lineage>
        <taxon>Eukaryota</taxon>
        <taxon>Fungi</taxon>
        <taxon>Dikarya</taxon>
        <taxon>Ascomycota</taxon>
        <taxon>Pezizomycotina</taxon>
        <taxon>Lecanoromycetes</taxon>
        <taxon>OSLEUM clade</taxon>
        <taxon>Lecanoromycetidae</taxon>
        <taxon>Lecanorales</taxon>
        <taxon>Lecanorineae</taxon>
        <taxon>Stereocaulaceae</taxon>
        <taxon>Stereocaulon</taxon>
    </lineage>
</organism>
<evidence type="ECO:0000313" key="6">
    <source>
        <dbReference type="Proteomes" id="UP001590950"/>
    </source>
</evidence>
<feature type="domain" description="MmgE/PrpD N-terminal" evidence="3">
    <location>
        <begin position="22"/>
        <end position="274"/>
    </location>
</feature>
<keyword evidence="6" id="KW-1185">Reference proteome</keyword>
<dbReference type="NCBIfam" id="TIGR02330">
    <property type="entry name" value="prpD"/>
    <property type="match status" value="1"/>
</dbReference>
<dbReference type="InterPro" id="IPR012705">
    <property type="entry name" value="2Me_IsoCit_deHydtase_PrpD"/>
</dbReference>
<dbReference type="Pfam" id="PF03972">
    <property type="entry name" value="MmgE_PrpD_N"/>
    <property type="match status" value="1"/>
</dbReference>
<feature type="domain" description="MmgE/PrpD C-terminal" evidence="4">
    <location>
        <begin position="293"/>
        <end position="465"/>
    </location>
</feature>
<comment type="caution">
    <text evidence="5">The sequence shown here is derived from an EMBL/GenBank/DDBJ whole genome shotgun (WGS) entry which is preliminary data.</text>
</comment>
<dbReference type="Proteomes" id="UP001590950">
    <property type="component" value="Unassembled WGS sequence"/>
</dbReference>
<dbReference type="Gene3D" id="1.10.4100.10">
    <property type="entry name" value="2-methylcitrate dehydratase PrpD"/>
    <property type="match status" value="1"/>
</dbReference>
<evidence type="ECO:0000259" key="4">
    <source>
        <dbReference type="Pfam" id="PF19305"/>
    </source>
</evidence>
<dbReference type="InterPro" id="IPR042183">
    <property type="entry name" value="MmgE/PrpD_sf_1"/>
</dbReference>
<evidence type="ECO:0000313" key="5">
    <source>
        <dbReference type="EMBL" id="KAL2042786.1"/>
    </source>
</evidence>
<dbReference type="SUPFAM" id="SSF103378">
    <property type="entry name" value="2-methylcitrate dehydratase PrpD"/>
    <property type="match status" value="1"/>
</dbReference>
<reference evidence="5 6" key="1">
    <citation type="submission" date="2024-09" db="EMBL/GenBank/DDBJ databases">
        <title>Rethinking Asexuality: The Enigmatic Case of Functional Sexual Genes in Lepraria (Stereocaulaceae).</title>
        <authorList>
            <person name="Doellman M."/>
            <person name="Sun Y."/>
            <person name="Barcenas-Pena A."/>
            <person name="Lumbsch H.T."/>
            <person name="Grewe F."/>
        </authorList>
    </citation>
    <scope>NUCLEOTIDE SEQUENCE [LARGE SCALE GENOMIC DNA]</scope>
    <source>
        <strain evidence="5 6">Mercado 3170</strain>
    </source>
</reference>
<protein>
    <recommendedName>
        <fullName evidence="7">2-methylcitrate dehydratase</fullName>
    </recommendedName>
</protein>
<dbReference type="PANTHER" id="PTHR16943">
    <property type="entry name" value="2-METHYLCITRATE DEHYDRATASE-RELATED"/>
    <property type="match status" value="1"/>
</dbReference>
<accession>A0ABR4AD62</accession>